<feature type="domain" description="Glycoside hydrolase family 31 TIM barrel" evidence="5">
    <location>
        <begin position="237"/>
        <end position="608"/>
    </location>
</feature>
<dbReference type="Pfam" id="PF13802">
    <property type="entry name" value="Gal_mutarotas_2"/>
    <property type="match status" value="1"/>
</dbReference>
<dbReference type="PANTHER" id="PTHR22762:SF133">
    <property type="entry name" value="P-TYPE DOMAIN-CONTAINING PROTEIN"/>
    <property type="match status" value="1"/>
</dbReference>
<dbReference type="InterPro" id="IPR025887">
    <property type="entry name" value="Glyco_hydro_31_N_dom"/>
</dbReference>
<evidence type="ECO:0000313" key="8">
    <source>
        <dbReference type="EMBL" id="ORY85283.1"/>
    </source>
</evidence>
<evidence type="ECO:0000256" key="2">
    <source>
        <dbReference type="ARBA" id="ARBA00023180"/>
    </source>
</evidence>
<dbReference type="PANTHER" id="PTHR22762">
    <property type="entry name" value="ALPHA-GLUCOSIDASE"/>
    <property type="match status" value="1"/>
</dbReference>
<dbReference type="GO" id="GO:0004553">
    <property type="term" value="F:hydrolase activity, hydrolyzing O-glycosyl compounds"/>
    <property type="evidence" value="ECO:0007669"/>
    <property type="project" value="InterPro"/>
</dbReference>
<dbReference type="STRING" id="1754190.A0A1Y2FMT2"/>
<keyword evidence="9" id="KW-1185">Reference proteome</keyword>
<accession>A0A1Y2FMT2</accession>
<protein>
    <recommendedName>
        <fullName evidence="3">Maltase</fullName>
    </recommendedName>
</protein>
<dbReference type="Pfam" id="PF21365">
    <property type="entry name" value="Glyco_hydro_31_3rd"/>
    <property type="match status" value="1"/>
</dbReference>
<feature type="non-terminal residue" evidence="8">
    <location>
        <position position="1"/>
    </location>
</feature>
<feature type="domain" description="Glycoside hydrolase family 31 N-terminal" evidence="6">
    <location>
        <begin position="24"/>
        <end position="192"/>
    </location>
</feature>
<dbReference type="Proteomes" id="UP000193920">
    <property type="component" value="Unassembled WGS sequence"/>
</dbReference>
<keyword evidence="4" id="KW-0326">Glycosidase</keyword>
<dbReference type="InterPro" id="IPR000322">
    <property type="entry name" value="Glyco_hydro_31_TIM"/>
</dbReference>
<evidence type="ECO:0000259" key="7">
    <source>
        <dbReference type="Pfam" id="PF21365"/>
    </source>
</evidence>
<organism evidence="8 9">
    <name type="scientific">Neocallimastix californiae</name>
    <dbReference type="NCBI Taxonomy" id="1754190"/>
    <lineage>
        <taxon>Eukaryota</taxon>
        <taxon>Fungi</taxon>
        <taxon>Fungi incertae sedis</taxon>
        <taxon>Chytridiomycota</taxon>
        <taxon>Chytridiomycota incertae sedis</taxon>
        <taxon>Neocallimastigomycetes</taxon>
        <taxon>Neocallimastigales</taxon>
        <taxon>Neocallimastigaceae</taxon>
        <taxon>Neocallimastix</taxon>
    </lineage>
</organism>
<proteinExistence type="inferred from homology"/>
<keyword evidence="4" id="KW-0378">Hydrolase</keyword>
<dbReference type="InterPro" id="IPR017853">
    <property type="entry name" value="GH"/>
</dbReference>
<dbReference type="Pfam" id="PF01055">
    <property type="entry name" value="Glyco_hydro_31_2nd"/>
    <property type="match status" value="1"/>
</dbReference>
<dbReference type="GO" id="GO:0030246">
    <property type="term" value="F:carbohydrate binding"/>
    <property type="evidence" value="ECO:0007669"/>
    <property type="project" value="InterPro"/>
</dbReference>
<evidence type="ECO:0000256" key="1">
    <source>
        <dbReference type="ARBA" id="ARBA00007806"/>
    </source>
</evidence>
<dbReference type="CDD" id="cd06602">
    <property type="entry name" value="GH31_MGAM_SI_GAA"/>
    <property type="match status" value="1"/>
</dbReference>
<dbReference type="Gene3D" id="2.60.40.1760">
    <property type="entry name" value="glycosyl hydrolase (family 31)"/>
    <property type="match status" value="1"/>
</dbReference>
<dbReference type="SUPFAM" id="SSF51445">
    <property type="entry name" value="(Trans)glycosidases"/>
    <property type="match status" value="1"/>
</dbReference>
<comment type="caution">
    <text evidence="8">The sequence shown here is derived from an EMBL/GenBank/DDBJ whole genome shotgun (WGS) entry which is preliminary data.</text>
</comment>
<comment type="similarity">
    <text evidence="1 4">Belongs to the glycosyl hydrolase 31 family.</text>
</comment>
<dbReference type="AlphaFoldDB" id="A0A1Y2FMT2"/>
<dbReference type="SUPFAM" id="SSF74650">
    <property type="entry name" value="Galactose mutarotase-like"/>
    <property type="match status" value="1"/>
</dbReference>
<name>A0A1Y2FMT2_9FUNG</name>
<feature type="domain" description="Glycosyl hydrolase family 31 C-terminal" evidence="7">
    <location>
        <begin position="619"/>
        <end position="702"/>
    </location>
</feature>
<feature type="non-terminal residue" evidence="8">
    <location>
        <position position="823"/>
    </location>
</feature>
<dbReference type="InterPro" id="IPR048395">
    <property type="entry name" value="Glyco_hydro_31_C"/>
</dbReference>
<dbReference type="OrthoDB" id="5839090at2759"/>
<dbReference type="Gene3D" id="2.60.40.1180">
    <property type="entry name" value="Golgi alpha-mannosidase II"/>
    <property type="match status" value="2"/>
</dbReference>
<dbReference type="GO" id="GO:0005975">
    <property type="term" value="P:carbohydrate metabolic process"/>
    <property type="evidence" value="ECO:0007669"/>
    <property type="project" value="InterPro"/>
</dbReference>
<evidence type="ECO:0000256" key="3">
    <source>
        <dbReference type="ARBA" id="ARBA00041343"/>
    </source>
</evidence>
<dbReference type="EMBL" id="MCOG01000004">
    <property type="protein sequence ID" value="ORY85283.1"/>
    <property type="molecule type" value="Genomic_DNA"/>
</dbReference>
<reference evidence="8 9" key="1">
    <citation type="submission" date="2016-08" db="EMBL/GenBank/DDBJ databases">
        <title>A Parts List for Fungal Cellulosomes Revealed by Comparative Genomics.</title>
        <authorList>
            <consortium name="DOE Joint Genome Institute"/>
            <person name="Haitjema C.H."/>
            <person name="Gilmore S.P."/>
            <person name="Henske J.K."/>
            <person name="Solomon K.V."/>
            <person name="De Groot R."/>
            <person name="Kuo A."/>
            <person name="Mondo S.J."/>
            <person name="Salamov A.A."/>
            <person name="Labutti K."/>
            <person name="Zhao Z."/>
            <person name="Chiniquy J."/>
            <person name="Barry K."/>
            <person name="Brewer H.M."/>
            <person name="Purvine S.O."/>
            <person name="Wright A.T."/>
            <person name="Boxma B."/>
            <person name="Van Alen T."/>
            <person name="Hackstein J.H."/>
            <person name="Baker S.E."/>
            <person name="Grigoriev I.V."/>
            <person name="O'Malley M.A."/>
        </authorList>
    </citation>
    <scope>NUCLEOTIDE SEQUENCE [LARGE SCALE GENOMIC DNA]</scope>
    <source>
        <strain evidence="8 9">G1</strain>
    </source>
</reference>
<dbReference type="InterPro" id="IPR011013">
    <property type="entry name" value="Gal_mutarotase_sf_dom"/>
</dbReference>
<dbReference type="InterPro" id="IPR013780">
    <property type="entry name" value="Glyco_hydro_b"/>
</dbReference>
<sequence>YTVTKLKSSDSGIKAVLDLKDKICQKYDIDFQTLDFEAKFETDTRLHIHIQPTDIENYPHNTDIPKNAYPFEIENESHQNLQYSYHLEEGQNFQLKVKRSDGSLLFDGISFIFERQYLEISKKLNPNSSIYGFGEVLAPYRRNNQETQHALFNTDNATPIGQNLYGSHPFYIELMDGKAYGFFLKNSHGMDFSITKKDANIDVMTIQVIGGNFDMYFFMGPSMEEVVKQYYKVIGAPALLPYWALGWHQCRYGYKTIWEVEMVVENYRKNAIPLDTMWIDIDFMDHYKDFTYDSERFPVSEVRKFVKSLKKNHQYYVNMIDPAIAIDERYGPYRRGIEKDIFIKDFTGKNYFVGEVWPGQTVFPDWHHPDILDYWTNEIRRFKNLAMTDGHWIDMNEAANFCDGACRDDNDNDNDNGNNWDPPFNLGEFNPRVPPFSINHFGQKAPLKTKNLDMDATYYGGLIDYDIHNIYGHMEAIITNKALLSIDPKKRPFLLSRSTFPGTGQYAAHWLGDNHSDWEHLYYSIPGMLNFQLFGIPMVGSDVCGFVFDSNEELCARWMELGAFNPFARNHNGLGYRDQEPYVWPLVAEASRRALSIRYKIMPYLYTLLVRTHTHSEMILYSFAMEWPHDANAIAIDKQFLVGKGILITPVIEKGATSVIGYFPEGIWYDWYTHDSLIGPTFKTLAAELVHIPVHLRGGYIIPTQGPSLTIYDNRKKPFELLIALDHNGKAKGRLYLDDGISIQVGQQFSEIEYSVENGTLIGKGFYHYHEIQKLQEVTILGMHNPPMKVIVNNQESPFKFFNSTLVIDNLNLSMNHDFIITW</sequence>
<dbReference type="Gene3D" id="3.20.20.80">
    <property type="entry name" value="Glycosidases"/>
    <property type="match status" value="1"/>
</dbReference>
<evidence type="ECO:0000256" key="4">
    <source>
        <dbReference type="RuleBase" id="RU361185"/>
    </source>
</evidence>
<evidence type="ECO:0000259" key="6">
    <source>
        <dbReference type="Pfam" id="PF13802"/>
    </source>
</evidence>
<dbReference type="SUPFAM" id="SSF51011">
    <property type="entry name" value="Glycosyl hydrolase domain"/>
    <property type="match status" value="1"/>
</dbReference>
<dbReference type="CDD" id="cd14752">
    <property type="entry name" value="GH31_N"/>
    <property type="match status" value="1"/>
</dbReference>
<gene>
    <name evidence="8" type="ORF">LY90DRAFT_302732</name>
</gene>
<keyword evidence="2" id="KW-0325">Glycoprotein</keyword>
<evidence type="ECO:0000259" key="5">
    <source>
        <dbReference type="Pfam" id="PF01055"/>
    </source>
</evidence>
<evidence type="ECO:0000313" key="9">
    <source>
        <dbReference type="Proteomes" id="UP000193920"/>
    </source>
</evidence>